<dbReference type="InterPro" id="IPR036910">
    <property type="entry name" value="HMG_box_dom_sf"/>
</dbReference>
<dbReference type="InterPro" id="IPR050140">
    <property type="entry name" value="SRY-related_HMG-box_TF-like"/>
</dbReference>
<sequence length="162" mass="19029">MHIQSWIKELNINLLNTDVSRVASQKWQSESNELKLHFEKLADKKKIEHKLKYPNYEYRPTKKKPKSRRSKKKQSNLSDECITKIVEFTSLNSPLTQLDFSTVNCTINDSQFPSFTSTDFFEFDQITSIETNIFNSVSFSSEFELESAYPDVTIKFFRSYAK</sequence>
<feature type="DNA-binding region" description="HMG box" evidence="3">
    <location>
        <begin position="1"/>
        <end position="57"/>
    </location>
</feature>
<dbReference type="InterPro" id="IPR009071">
    <property type="entry name" value="HMG_box_dom"/>
</dbReference>
<accession>A0ABN7WCL1</accession>
<comment type="caution">
    <text evidence="5">The sequence shown here is derived from an EMBL/GenBank/DDBJ whole genome shotgun (WGS) entry which is preliminary data.</text>
</comment>
<dbReference type="EMBL" id="CAJVQB010038660">
    <property type="protein sequence ID" value="CAG8826488.1"/>
    <property type="molecule type" value="Genomic_DNA"/>
</dbReference>
<keyword evidence="3" id="KW-0539">Nucleus</keyword>
<keyword evidence="1 3" id="KW-0238">DNA-binding</keyword>
<organism evidence="5 6">
    <name type="scientific">Gigaspora margarita</name>
    <dbReference type="NCBI Taxonomy" id="4874"/>
    <lineage>
        <taxon>Eukaryota</taxon>
        <taxon>Fungi</taxon>
        <taxon>Fungi incertae sedis</taxon>
        <taxon>Mucoromycota</taxon>
        <taxon>Glomeromycotina</taxon>
        <taxon>Glomeromycetes</taxon>
        <taxon>Diversisporales</taxon>
        <taxon>Gigasporaceae</taxon>
        <taxon>Gigaspora</taxon>
    </lineage>
</organism>
<dbReference type="Gene3D" id="1.10.30.10">
    <property type="entry name" value="High mobility group box domain"/>
    <property type="match status" value="1"/>
</dbReference>
<feature type="domain" description="HMG box" evidence="4">
    <location>
        <begin position="1"/>
        <end position="57"/>
    </location>
</feature>
<gene>
    <name evidence="5" type="ORF">GMARGA_LOCUS29142</name>
</gene>
<evidence type="ECO:0000313" key="6">
    <source>
        <dbReference type="Proteomes" id="UP000789901"/>
    </source>
</evidence>
<dbReference type="Proteomes" id="UP000789901">
    <property type="component" value="Unassembled WGS sequence"/>
</dbReference>
<name>A0ABN7WCL1_GIGMA</name>
<keyword evidence="2" id="KW-0804">Transcription</keyword>
<evidence type="ECO:0000313" key="5">
    <source>
        <dbReference type="EMBL" id="CAG8826488.1"/>
    </source>
</evidence>
<dbReference type="PANTHER" id="PTHR10270">
    <property type="entry name" value="SOX TRANSCRIPTION FACTOR"/>
    <property type="match status" value="1"/>
</dbReference>
<proteinExistence type="predicted"/>
<reference evidence="5 6" key="1">
    <citation type="submission" date="2021-06" db="EMBL/GenBank/DDBJ databases">
        <authorList>
            <person name="Kallberg Y."/>
            <person name="Tangrot J."/>
            <person name="Rosling A."/>
        </authorList>
    </citation>
    <scope>NUCLEOTIDE SEQUENCE [LARGE SCALE GENOMIC DNA]</scope>
    <source>
        <strain evidence="5 6">120-4 pot B 10/14</strain>
    </source>
</reference>
<evidence type="ECO:0000256" key="3">
    <source>
        <dbReference type="PROSITE-ProRule" id="PRU00267"/>
    </source>
</evidence>
<dbReference type="PANTHER" id="PTHR10270:SF161">
    <property type="entry name" value="SEX-DETERMINING REGION Y PROTEIN"/>
    <property type="match status" value="1"/>
</dbReference>
<evidence type="ECO:0000256" key="1">
    <source>
        <dbReference type="ARBA" id="ARBA00023125"/>
    </source>
</evidence>
<dbReference type="Pfam" id="PF00505">
    <property type="entry name" value="HMG_box"/>
    <property type="match status" value="1"/>
</dbReference>
<dbReference type="PROSITE" id="PS50118">
    <property type="entry name" value="HMG_BOX_2"/>
    <property type="match status" value="1"/>
</dbReference>
<evidence type="ECO:0000259" key="4">
    <source>
        <dbReference type="PROSITE" id="PS50118"/>
    </source>
</evidence>
<dbReference type="SUPFAM" id="SSF47095">
    <property type="entry name" value="HMG-box"/>
    <property type="match status" value="1"/>
</dbReference>
<protein>
    <submittedName>
        <fullName evidence="5">20008_t:CDS:1</fullName>
    </submittedName>
</protein>
<evidence type="ECO:0000256" key="2">
    <source>
        <dbReference type="ARBA" id="ARBA00023163"/>
    </source>
</evidence>
<keyword evidence="6" id="KW-1185">Reference proteome</keyword>